<feature type="region of interest" description="Disordered" evidence="1">
    <location>
        <begin position="77"/>
        <end position="98"/>
    </location>
</feature>
<dbReference type="Proteomes" id="UP001208041">
    <property type="component" value="Unassembled WGS sequence"/>
</dbReference>
<name>A0AAE3J127_9RHOB</name>
<evidence type="ECO:0000313" key="2">
    <source>
        <dbReference type="EMBL" id="MCV6826012.1"/>
    </source>
</evidence>
<comment type="caution">
    <text evidence="2">The sequence shown here is derived from an EMBL/GenBank/DDBJ whole genome shotgun (WGS) entry which is preliminary data.</text>
</comment>
<dbReference type="AlphaFoldDB" id="A0AAE3J127"/>
<protein>
    <recommendedName>
        <fullName evidence="4">Portal protein</fullName>
    </recommendedName>
</protein>
<feature type="region of interest" description="Disordered" evidence="1">
    <location>
        <begin position="713"/>
        <end position="754"/>
    </location>
</feature>
<evidence type="ECO:0000313" key="3">
    <source>
        <dbReference type="Proteomes" id="UP001208041"/>
    </source>
</evidence>
<feature type="compositionally biased region" description="Basic and acidic residues" evidence="1">
    <location>
        <begin position="713"/>
        <end position="731"/>
    </location>
</feature>
<gene>
    <name evidence="2" type="ORF">OH136_15725</name>
</gene>
<proteinExistence type="predicted"/>
<sequence length="754" mass="85525">MKRELISATEAGRDGDEIIPHQPVREFLHDEAETDEEAQQRGPDEQHRFWDEQIAAALTHENRWRTEALDCEIAYFGRDDDPGRGSDQHASGGDPNRITDKQALIHANIDVLKPLIYSETPQPLVRRRFRGDGRHTDPTDLMVAEAAQRVAQFLIEDGFDDAMAGARDDYLIAGRGAARVIYKADFEKVKIPNPETGQPFIDPETGEEIEMEFKSDECVKTSYSEWQRLLFAPSHSWDQMPWLAYEVPMTRASITRRFGKEKADAISYVKKGLKGQSRADGDEERENERHTGDLTDTFAKTVSPFDTVSVWEIWDKENRKVIWWCKEYPVSVLDMEDDPLGLEDFYPMPAPLLATTKGKELTPRPDIKYYEGRADEIDETTNKMLDIMEALSVSGVFPGTMKEEVRKLLSGKNQMIPIEDWVGLIEKGGVNNIIQWLPIDQMIKALQALDTMRDRAKQAMFEASGVSDIMRAQGDPSETATAQQIKGRYAGLRLSDRQQYMAVFARNMIRLMVEVAVEHFDTTTLAEICGLDIPLTEAERQQAMANNEILIAKFQQEQQDYQNIVQLIQQSGLEAQMPPEPTPPELQEVAETSWELVHDKLKQDRKRKLTISIETNSTILADEQADKEARIEFLGAFANFVEQLVPLVGTGQFDFKTIKELLLFGVRGFSKSRTLEAMIADIPDEPQQQEEKEDIQVTVAKIRAASAKELKEMELADNEADRQHESKKKAADVVMDGQKIIASNQPQPPQNPQK</sequence>
<feature type="compositionally biased region" description="Basic and acidic residues" evidence="1">
    <location>
        <begin position="77"/>
        <end position="87"/>
    </location>
</feature>
<dbReference type="RefSeq" id="WP_263954984.1">
    <property type="nucleotide sequence ID" value="NZ_JAOYFC010000006.1"/>
</dbReference>
<dbReference type="EMBL" id="JAOYFC010000006">
    <property type="protein sequence ID" value="MCV6826012.1"/>
    <property type="molecule type" value="Genomic_DNA"/>
</dbReference>
<feature type="region of interest" description="Disordered" evidence="1">
    <location>
        <begin position="1"/>
        <end position="23"/>
    </location>
</feature>
<organism evidence="2 3">
    <name type="scientific">Halocynthiibacter halioticoli</name>
    <dbReference type="NCBI Taxonomy" id="2986804"/>
    <lineage>
        <taxon>Bacteria</taxon>
        <taxon>Pseudomonadati</taxon>
        <taxon>Pseudomonadota</taxon>
        <taxon>Alphaproteobacteria</taxon>
        <taxon>Rhodobacterales</taxon>
        <taxon>Paracoccaceae</taxon>
        <taxon>Halocynthiibacter</taxon>
    </lineage>
</organism>
<reference evidence="2" key="1">
    <citation type="submission" date="2022-10" db="EMBL/GenBank/DDBJ databases">
        <authorList>
            <person name="Yue Y."/>
        </authorList>
    </citation>
    <scope>NUCLEOTIDE SEQUENCE</scope>
    <source>
        <strain evidence="2">Z654</strain>
    </source>
</reference>
<evidence type="ECO:0000256" key="1">
    <source>
        <dbReference type="SAM" id="MobiDB-lite"/>
    </source>
</evidence>
<evidence type="ECO:0008006" key="4">
    <source>
        <dbReference type="Google" id="ProtNLM"/>
    </source>
</evidence>
<keyword evidence="3" id="KW-1185">Reference proteome</keyword>
<accession>A0AAE3J127</accession>